<dbReference type="AlphaFoldDB" id="A0A317MYQ2"/>
<protein>
    <submittedName>
        <fullName evidence="2">GDSL-like lipase/acylhydrolase family protein</fullName>
    </submittedName>
</protein>
<feature type="domain" description="SGNH hydrolase-type esterase" evidence="1">
    <location>
        <begin position="35"/>
        <end position="239"/>
    </location>
</feature>
<dbReference type="GO" id="GO:0016788">
    <property type="term" value="F:hydrolase activity, acting on ester bonds"/>
    <property type="evidence" value="ECO:0007669"/>
    <property type="project" value="UniProtKB-ARBA"/>
</dbReference>
<dbReference type="Proteomes" id="UP000246569">
    <property type="component" value="Unassembled WGS sequence"/>
</dbReference>
<dbReference type="Pfam" id="PF13472">
    <property type="entry name" value="Lipase_GDSL_2"/>
    <property type="match status" value="1"/>
</dbReference>
<comment type="caution">
    <text evidence="2">The sequence shown here is derived from an EMBL/GenBank/DDBJ whole genome shotgun (WGS) entry which is preliminary data.</text>
</comment>
<dbReference type="InterPro" id="IPR013830">
    <property type="entry name" value="SGNH_hydro"/>
</dbReference>
<keyword evidence="3" id="KW-1185">Reference proteome</keyword>
<name>A0A317MYQ2_9GAMM</name>
<dbReference type="EMBL" id="QGTJ01000002">
    <property type="protein sequence ID" value="PWV64819.1"/>
    <property type="molecule type" value="Genomic_DNA"/>
</dbReference>
<evidence type="ECO:0000313" key="3">
    <source>
        <dbReference type="Proteomes" id="UP000246569"/>
    </source>
</evidence>
<dbReference type="InterPro" id="IPR036514">
    <property type="entry name" value="SGNH_hydro_sf"/>
</dbReference>
<sequence length="257" mass="28840">MSNPGHIHAVLPDTLGASGESLDILALGDSWFWHPLQRNLVDSLHGLLPLTTLMLGEIGRNVADYVDERGSDWNNYVAYLKTYPSIRLVFLSGGGNDFAGEEDLAPVLGNRCSAATTVEECLNPPGMDALFERCQQAMRTLVQQATASNPRLTVLLHNYDYPWPGDHLRHGLGWLKKPMDTAGIPPNLRHEVIKRLIDTYGDRLQQLADADPQRVVFVRTAGTLERGDWDDDMHPKTVGFEKLARRLYAELQRRQLF</sequence>
<dbReference type="RefSeq" id="WP_170123496.1">
    <property type="nucleotide sequence ID" value="NZ_QGTJ01000002.1"/>
</dbReference>
<gene>
    <name evidence="2" type="ORF">C7443_102472</name>
</gene>
<evidence type="ECO:0000259" key="1">
    <source>
        <dbReference type="Pfam" id="PF13472"/>
    </source>
</evidence>
<reference evidence="2 3" key="1">
    <citation type="submission" date="2018-05" db="EMBL/GenBank/DDBJ databases">
        <title>Genomic Encyclopedia of Type Strains, Phase IV (KMG-IV): sequencing the most valuable type-strain genomes for metagenomic binning, comparative biology and taxonomic classification.</title>
        <authorList>
            <person name="Goeker M."/>
        </authorList>
    </citation>
    <scope>NUCLEOTIDE SEQUENCE [LARGE SCALE GENOMIC DNA]</scope>
    <source>
        <strain evidence="2 3">DSM 23606</strain>
    </source>
</reference>
<proteinExistence type="predicted"/>
<dbReference type="Gene3D" id="3.40.50.1110">
    <property type="entry name" value="SGNH hydrolase"/>
    <property type="match status" value="1"/>
</dbReference>
<evidence type="ECO:0000313" key="2">
    <source>
        <dbReference type="EMBL" id="PWV64819.1"/>
    </source>
</evidence>
<keyword evidence="2" id="KW-0378">Hydrolase</keyword>
<accession>A0A317MYQ2</accession>
<dbReference type="SUPFAM" id="SSF52266">
    <property type="entry name" value="SGNH hydrolase"/>
    <property type="match status" value="1"/>
</dbReference>
<organism evidence="2 3">
    <name type="scientific">Plasticicumulans acidivorans</name>
    <dbReference type="NCBI Taxonomy" id="886464"/>
    <lineage>
        <taxon>Bacteria</taxon>
        <taxon>Pseudomonadati</taxon>
        <taxon>Pseudomonadota</taxon>
        <taxon>Gammaproteobacteria</taxon>
        <taxon>Candidatus Competibacteraceae</taxon>
        <taxon>Plasticicumulans</taxon>
    </lineage>
</organism>